<dbReference type="PANTHER" id="PTHR43311:SF1">
    <property type="entry name" value="GLUTAMYL-Q TRNA(ASP) SYNTHETASE"/>
    <property type="match status" value="1"/>
</dbReference>
<dbReference type="EC" id="6.1.1.-" evidence="9"/>
<dbReference type="GO" id="GO:0005524">
    <property type="term" value="F:ATP binding"/>
    <property type="evidence" value="ECO:0007669"/>
    <property type="project" value="UniProtKB-KW"/>
</dbReference>
<evidence type="ECO:0000256" key="2">
    <source>
        <dbReference type="ARBA" id="ARBA00022723"/>
    </source>
</evidence>
<dbReference type="InterPro" id="IPR000924">
    <property type="entry name" value="Glu/Gln-tRNA-synth"/>
</dbReference>
<dbReference type="PROSITE" id="PS00178">
    <property type="entry name" value="AA_TRNA_LIGASE_I"/>
    <property type="match status" value="1"/>
</dbReference>
<evidence type="ECO:0000256" key="6">
    <source>
        <dbReference type="ARBA" id="ARBA00023146"/>
    </source>
</evidence>
<keyword evidence="7" id="KW-0648">Protein biosynthesis</keyword>
<keyword evidence="10" id="KW-1185">Reference proteome</keyword>
<comment type="similarity">
    <text evidence="7">Belongs to the class-I aminoacyl-tRNA synthetase family.</text>
</comment>
<dbReference type="GO" id="GO:0004818">
    <property type="term" value="F:glutamate-tRNA ligase activity"/>
    <property type="evidence" value="ECO:0007669"/>
    <property type="project" value="TreeGrafter"/>
</dbReference>
<feature type="domain" description="Glutamyl/glutaminyl-tRNA synthetase class Ib catalytic" evidence="8">
    <location>
        <begin position="3"/>
        <end position="264"/>
    </location>
</feature>
<accession>A0A516IRA2</accession>
<dbReference type="AlphaFoldDB" id="A0A516IRA2"/>
<dbReference type="EMBL" id="CP041659">
    <property type="protein sequence ID" value="QDP19443.1"/>
    <property type="molecule type" value="Genomic_DNA"/>
</dbReference>
<gene>
    <name evidence="9" type="ORF">FMM02_05385</name>
</gene>
<evidence type="ECO:0000313" key="10">
    <source>
        <dbReference type="Proteomes" id="UP000321857"/>
    </source>
</evidence>
<dbReference type="InterPro" id="IPR049940">
    <property type="entry name" value="GluQ/Sye"/>
</dbReference>
<evidence type="ECO:0000256" key="3">
    <source>
        <dbReference type="ARBA" id="ARBA00022741"/>
    </source>
</evidence>
<dbReference type="Gene3D" id="3.40.50.620">
    <property type="entry name" value="HUPs"/>
    <property type="match status" value="1"/>
</dbReference>
<dbReference type="InterPro" id="IPR020058">
    <property type="entry name" value="Glu/Gln-tRNA-synth_Ib_cat-dom"/>
</dbReference>
<dbReference type="SUPFAM" id="SSF52374">
    <property type="entry name" value="Nucleotidylyl transferase"/>
    <property type="match status" value="1"/>
</dbReference>
<dbReference type="GO" id="GO:0005829">
    <property type="term" value="C:cytosol"/>
    <property type="evidence" value="ECO:0007669"/>
    <property type="project" value="TreeGrafter"/>
</dbReference>
<keyword evidence="6 7" id="KW-0030">Aminoacyl-tRNA synthetase</keyword>
<sequence length="282" mass="30618">MKVTRFAPSPSGRLHLGHAFSAVLGHAHARAADGHFLLRIEDLDTGRCRAEFVDGILEDLAWLGLVHDGLPMVQSHRRDRYDAALARLKADGLVYPCFCTRSDIAQSLTAPHGDAGAHYPGTCRNLADDPNRRASTPHSWRLHSAKALDLAGLPRWTEQDGKTYQAAQSDIGDAIIARKDAPASYHLACVVDDAESGVTLVVRGEDLRPSTQTQRLLQILLALPEPAYLHHPLVTHADGRRLAKRDKAPTLDAMRAEGVDGPALAAALLEGRLPLGFRLSRA</sequence>
<dbReference type="OrthoDB" id="9807503at2"/>
<evidence type="ECO:0000313" key="9">
    <source>
        <dbReference type="EMBL" id="QDP19443.1"/>
    </source>
</evidence>
<dbReference type="InterPro" id="IPR001412">
    <property type="entry name" value="aa-tRNA-synth_I_CS"/>
</dbReference>
<dbReference type="RefSeq" id="WP_147493896.1">
    <property type="nucleotide sequence ID" value="NZ_CP041659.1"/>
</dbReference>
<keyword evidence="4" id="KW-0862">Zinc</keyword>
<reference evidence="9 10" key="1">
    <citation type="submission" date="2019-07" db="EMBL/GenBank/DDBJ databases">
        <title>Sphingomonas AE3 Genome sequencing and assembly.</title>
        <authorList>
            <person name="Kim H."/>
        </authorList>
    </citation>
    <scope>NUCLEOTIDE SEQUENCE [LARGE SCALE GENOMIC DNA]</scope>
    <source>
        <strain evidence="9 10">AE3</strain>
    </source>
</reference>
<evidence type="ECO:0000256" key="5">
    <source>
        <dbReference type="ARBA" id="ARBA00022840"/>
    </source>
</evidence>
<proteinExistence type="inferred from homology"/>
<dbReference type="Pfam" id="PF00749">
    <property type="entry name" value="tRNA-synt_1c"/>
    <property type="match status" value="1"/>
</dbReference>
<dbReference type="NCBIfam" id="NF004315">
    <property type="entry name" value="PRK05710.1-4"/>
    <property type="match status" value="1"/>
</dbReference>
<keyword evidence="5 7" id="KW-0067">ATP-binding</keyword>
<protein>
    <submittedName>
        <fullName evidence="9">tRNA glutamyl-Q(34) synthetase GluQRS</fullName>
        <ecNumber evidence="9">6.1.1.-</ecNumber>
    </submittedName>
</protein>
<organism evidence="9 10">
    <name type="scientific">Sphingomonas xanthus</name>
    <dbReference type="NCBI Taxonomy" id="2594473"/>
    <lineage>
        <taxon>Bacteria</taxon>
        <taxon>Pseudomonadati</taxon>
        <taxon>Pseudomonadota</taxon>
        <taxon>Alphaproteobacteria</taxon>
        <taxon>Sphingomonadales</taxon>
        <taxon>Sphingomonadaceae</taxon>
        <taxon>Sphingomonas</taxon>
    </lineage>
</organism>
<dbReference type="PRINTS" id="PR00987">
    <property type="entry name" value="TRNASYNTHGLU"/>
</dbReference>
<evidence type="ECO:0000256" key="4">
    <source>
        <dbReference type="ARBA" id="ARBA00022833"/>
    </source>
</evidence>
<dbReference type="KEGG" id="sxa:FMM02_05385"/>
<evidence type="ECO:0000256" key="7">
    <source>
        <dbReference type="RuleBase" id="RU363037"/>
    </source>
</evidence>
<keyword evidence="3 7" id="KW-0547">Nucleotide-binding</keyword>
<keyword evidence="1 7" id="KW-0436">Ligase</keyword>
<keyword evidence="2" id="KW-0479">Metal-binding</keyword>
<dbReference type="Proteomes" id="UP000321857">
    <property type="component" value="Chromosome"/>
</dbReference>
<dbReference type="InterPro" id="IPR014729">
    <property type="entry name" value="Rossmann-like_a/b/a_fold"/>
</dbReference>
<evidence type="ECO:0000259" key="8">
    <source>
        <dbReference type="Pfam" id="PF00749"/>
    </source>
</evidence>
<dbReference type="PANTHER" id="PTHR43311">
    <property type="entry name" value="GLUTAMATE--TRNA LIGASE"/>
    <property type="match status" value="1"/>
</dbReference>
<name>A0A516IRA2_9SPHN</name>
<dbReference type="GO" id="GO:0006424">
    <property type="term" value="P:glutamyl-tRNA aminoacylation"/>
    <property type="evidence" value="ECO:0007669"/>
    <property type="project" value="TreeGrafter"/>
</dbReference>
<evidence type="ECO:0000256" key="1">
    <source>
        <dbReference type="ARBA" id="ARBA00022598"/>
    </source>
</evidence>